<dbReference type="InterPro" id="IPR022742">
    <property type="entry name" value="Hydrolase_4"/>
</dbReference>
<reference evidence="3" key="1">
    <citation type="submission" date="2014-07" db="EMBL/GenBank/DDBJ databases">
        <authorList>
            <person name="Martin A.A"/>
            <person name="De Silva N."/>
        </authorList>
    </citation>
    <scope>NUCLEOTIDE SEQUENCE</scope>
</reference>
<feature type="domain" description="Serine aminopeptidase S33" evidence="2">
    <location>
        <begin position="107"/>
        <end position="221"/>
    </location>
</feature>
<dbReference type="GO" id="GO:0052651">
    <property type="term" value="P:monoacylglycerol catabolic process"/>
    <property type="evidence" value="ECO:0007669"/>
    <property type="project" value="TreeGrafter"/>
</dbReference>
<dbReference type="Pfam" id="PF12146">
    <property type="entry name" value="Hydrolase_4"/>
    <property type="match status" value="1"/>
</dbReference>
<dbReference type="GO" id="GO:0004622">
    <property type="term" value="F:phosphatidylcholine lysophospholipase activity"/>
    <property type="evidence" value="ECO:0007669"/>
    <property type="project" value="TreeGrafter"/>
</dbReference>
<dbReference type="InterPro" id="IPR029058">
    <property type="entry name" value="AB_hydrolase_fold"/>
</dbReference>
<evidence type="ECO:0000259" key="2">
    <source>
        <dbReference type="Pfam" id="PF12146"/>
    </source>
</evidence>
<dbReference type="Gene3D" id="3.40.50.1820">
    <property type="entry name" value="alpha/beta hydrolase"/>
    <property type="match status" value="1"/>
</dbReference>
<dbReference type="WBParaSite" id="SVE_0405900.1">
    <property type="protein sequence ID" value="SVE_0405900.1"/>
    <property type="gene ID" value="SVE_0405900"/>
</dbReference>
<evidence type="ECO:0000313" key="3">
    <source>
        <dbReference type="Proteomes" id="UP000035680"/>
    </source>
</evidence>
<evidence type="ECO:0000256" key="1">
    <source>
        <dbReference type="SAM" id="Phobius"/>
    </source>
</evidence>
<dbReference type="Proteomes" id="UP000035680">
    <property type="component" value="Unassembled WGS sequence"/>
</dbReference>
<dbReference type="GO" id="GO:0006660">
    <property type="term" value="P:phosphatidylserine catabolic process"/>
    <property type="evidence" value="ECO:0007669"/>
    <property type="project" value="TreeGrafter"/>
</dbReference>
<dbReference type="GO" id="GO:0005789">
    <property type="term" value="C:endoplasmic reticulum membrane"/>
    <property type="evidence" value="ECO:0007669"/>
    <property type="project" value="TreeGrafter"/>
</dbReference>
<name>A0A0K0F5G8_STRVS</name>
<dbReference type="SUPFAM" id="SSF53474">
    <property type="entry name" value="alpha/beta-Hydrolases"/>
    <property type="match status" value="1"/>
</dbReference>
<dbReference type="PANTHER" id="PTHR12277">
    <property type="entry name" value="ALPHA/BETA HYDROLASE DOMAIN-CONTAINING PROTEIN"/>
    <property type="match status" value="1"/>
</dbReference>
<dbReference type="PANTHER" id="PTHR12277:SF194">
    <property type="entry name" value="FI04476P"/>
    <property type="match status" value="1"/>
</dbReference>
<organism evidence="3 4">
    <name type="scientific">Strongyloides venezuelensis</name>
    <name type="common">Threadworm</name>
    <dbReference type="NCBI Taxonomy" id="75913"/>
    <lineage>
        <taxon>Eukaryota</taxon>
        <taxon>Metazoa</taxon>
        <taxon>Ecdysozoa</taxon>
        <taxon>Nematoda</taxon>
        <taxon>Chromadorea</taxon>
        <taxon>Rhabditida</taxon>
        <taxon>Tylenchina</taxon>
        <taxon>Panagrolaimomorpha</taxon>
        <taxon>Strongyloidoidea</taxon>
        <taxon>Strongyloididae</taxon>
        <taxon>Strongyloides</taxon>
    </lineage>
</organism>
<dbReference type="AlphaFoldDB" id="A0A0K0F5G8"/>
<keyword evidence="1" id="KW-0812">Transmembrane</keyword>
<protein>
    <submittedName>
        <fullName evidence="4">Hydrolase_4 domain-containing protein</fullName>
    </submittedName>
</protein>
<reference evidence="4" key="2">
    <citation type="submission" date="2015-08" db="UniProtKB">
        <authorList>
            <consortium name="WormBaseParasite"/>
        </authorList>
    </citation>
    <scope>IDENTIFICATION</scope>
</reference>
<keyword evidence="1" id="KW-1133">Transmembrane helix</keyword>
<evidence type="ECO:0000313" key="4">
    <source>
        <dbReference type="WBParaSite" id="SVE_0405900.1"/>
    </source>
</evidence>
<keyword evidence="3" id="KW-1185">Reference proteome</keyword>
<keyword evidence="1" id="KW-0472">Membrane</keyword>
<feature type="transmembrane region" description="Helical" evidence="1">
    <location>
        <begin position="12"/>
        <end position="39"/>
    </location>
</feature>
<sequence>MIYDIIFKYVTAVFYIYTFKCLAIFIFLFHSTKFVWILLKLLRCHYKYDPSVTSIRNLTRNFYLTYPNNETIGLWHTLPNSTSDKLKEKESKMRGKDFETALSSNTNQKVIIYCHGLFGYRGNRRSVKIINFVGERDGHVFALDYRGCADTDGEFCEKKCYEDVKTVYRYVSKFAPNRIGLWGHGTGAAIAAKVAAELNEEGLPLAELFLEAPFTNFVEAILELPLIRTSRIIGYYIKKIIHKYPEIANRMAVDKIFNQISCHVILLHSKDDTIYPYYMSQQLYLLARENEMTCHLYLFDESYGLGHYNIIDTPDMKAIYYSIGNTPSI</sequence>
<proteinExistence type="predicted"/>
<dbReference type="STRING" id="75913.A0A0K0F5G8"/>
<accession>A0A0K0F5G8</accession>
<dbReference type="GO" id="GO:0047372">
    <property type="term" value="F:monoacylglycerol lipase activity"/>
    <property type="evidence" value="ECO:0007669"/>
    <property type="project" value="TreeGrafter"/>
</dbReference>